<dbReference type="OrthoDB" id="1300947at2759"/>
<dbReference type="InterPro" id="IPR025312">
    <property type="entry name" value="DUF4216"/>
</dbReference>
<feature type="domain" description="DUF4216" evidence="1">
    <location>
        <begin position="151"/>
        <end position="222"/>
    </location>
</feature>
<dbReference type="AlphaFoldDB" id="A0A9P0ZGT4"/>
<gene>
    <name evidence="2" type="ORF">CEURO_LOCUS15853</name>
</gene>
<sequence length="268" mass="31213">MINDDVAISIFAHKAKLIGASTRRYMDQNESNALHAYVLQNCPEIDLFREMFSNATGLIASDEVQFQAQFPIWFYHHVQTDTLDHPRWLRPLFGFPSPYVTTYQTLHMNGYKFNTIARSEERMTCNCGITVKCTSYDGLRLDYYGLIHEIIQLEYQNYKVIVFKCEWFEPSERGTRVHPLYDLVDVNMQYRLCTSDCYILASQDDQVMYVSYPTAKTRTNRWLSVIQCVPRAFVEKELVGNSTHVDEQPLADVHLSLDALKIQYNTNT</sequence>
<dbReference type="Pfam" id="PF13952">
    <property type="entry name" value="DUF4216"/>
    <property type="match status" value="1"/>
</dbReference>
<evidence type="ECO:0000259" key="1">
    <source>
        <dbReference type="Pfam" id="PF13952"/>
    </source>
</evidence>
<dbReference type="EMBL" id="CAMAPE010000041">
    <property type="protein sequence ID" value="CAH9102619.1"/>
    <property type="molecule type" value="Genomic_DNA"/>
</dbReference>
<evidence type="ECO:0000313" key="3">
    <source>
        <dbReference type="Proteomes" id="UP001152484"/>
    </source>
</evidence>
<reference evidence="2" key="1">
    <citation type="submission" date="2022-07" db="EMBL/GenBank/DDBJ databases">
        <authorList>
            <person name="Macas J."/>
            <person name="Novak P."/>
            <person name="Neumann P."/>
        </authorList>
    </citation>
    <scope>NUCLEOTIDE SEQUENCE</scope>
</reference>
<protein>
    <recommendedName>
        <fullName evidence="1">DUF4216 domain-containing protein</fullName>
    </recommendedName>
</protein>
<dbReference type="PANTHER" id="PTHR48258">
    <property type="entry name" value="DUF4218 DOMAIN-CONTAINING PROTEIN-RELATED"/>
    <property type="match status" value="1"/>
</dbReference>
<proteinExistence type="predicted"/>
<dbReference type="PANTHER" id="PTHR48258:SF4">
    <property type="entry name" value="DUF4216 DOMAIN-CONTAINING PROTEIN"/>
    <property type="match status" value="1"/>
</dbReference>
<organism evidence="2 3">
    <name type="scientific">Cuscuta europaea</name>
    <name type="common">European dodder</name>
    <dbReference type="NCBI Taxonomy" id="41803"/>
    <lineage>
        <taxon>Eukaryota</taxon>
        <taxon>Viridiplantae</taxon>
        <taxon>Streptophyta</taxon>
        <taxon>Embryophyta</taxon>
        <taxon>Tracheophyta</taxon>
        <taxon>Spermatophyta</taxon>
        <taxon>Magnoliopsida</taxon>
        <taxon>eudicotyledons</taxon>
        <taxon>Gunneridae</taxon>
        <taxon>Pentapetalae</taxon>
        <taxon>asterids</taxon>
        <taxon>lamiids</taxon>
        <taxon>Solanales</taxon>
        <taxon>Convolvulaceae</taxon>
        <taxon>Cuscuteae</taxon>
        <taxon>Cuscuta</taxon>
        <taxon>Cuscuta subgen. Cuscuta</taxon>
    </lineage>
</organism>
<name>A0A9P0ZGT4_CUSEU</name>
<comment type="caution">
    <text evidence="2">The sequence shown here is derived from an EMBL/GenBank/DDBJ whole genome shotgun (WGS) entry which is preliminary data.</text>
</comment>
<dbReference type="Proteomes" id="UP001152484">
    <property type="component" value="Unassembled WGS sequence"/>
</dbReference>
<evidence type="ECO:0000313" key="2">
    <source>
        <dbReference type="EMBL" id="CAH9102619.1"/>
    </source>
</evidence>
<keyword evidence="3" id="KW-1185">Reference proteome</keyword>
<accession>A0A9P0ZGT4</accession>